<evidence type="ECO:0000313" key="2">
    <source>
        <dbReference type="EMBL" id="MCU6764905.1"/>
    </source>
</evidence>
<dbReference type="Gene3D" id="2.30.40.10">
    <property type="entry name" value="Urease, subunit C, domain 1"/>
    <property type="match status" value="1"/>
</dbReference>
<comment type="caution">
    <text evidence="2">The sequence shown here is derived from an EMBL/GenBank/DDBJ whole genome shotgun (WGS) entry which is preliminary data.</text>
</comment>
<dbReference type="Pfam" id="PF01979">
    <property type="entry name" value="Amidohydro_1"/>
    <property type="match status" value="1"/>
</dbReference>
<dbReference type="InterPro" id="IPR011059">
    <property type="entry name" value="Metal-dep_hydrolase_composite"/>
</dbReference>
<evidence type="ECO:0000259" key="1">
    <source>
        <dbReference type="Pfam" id="PF01979"/>
    </source>
</evidence>
<dbReference type="SUPFAM" id="SSF51556">
    <property type="entry name" value="Metallo-dependent hydrolases"/>
    <property type="match status" value="1"/>
</dbReference>
<dbReference type="InterPro" id="IPR032466">
    <property type="entry name" value="Metal_Hydrolase"/>
</dbReference>
<dbReference type="PANTHER" id="PTHR43135">
    <property type="entry name" value="ALPHA-D-RIBOSE 1-METHYLPHOSPHONATE 5-TRIPHOSPHATE DIPHOSPHATASE"/>
    <property type="match status" value="1"/>
</dbReference>
<gene>
    <name evidence="2" type="ORF">OCV61_05685</name>
</gene>
<dbReference type="InterPro" id="IPR051781">
    <property type="entry name" value="Metallo-dep_Hydrolase"/>
</dbReference>
<organism evidence="2 3">
    <name type="scientific">Blautia ammoniilytica</name>
    <dbReference type="NCBI Taxonomy" id="2981782"/>
    <lineage>
        <taxon>Bacteria</taxon>
        <taxon>Bacillati</taxon>
        <taxon>Bacillota</taxon>
        <taxon>Clostridia</taxon>
        <taxon>Lachnospirales</taxon>
        <taxon>Lachnospiraceae</taxon>
        <taxon>Blautia</taxon>
    </lineage>
</organism>
<keyword evidence="3" id="KW-1185">Reference proteome</keyword>
<name>A0ABT2TRP0_9FIRM</name>
<feature type="domain" description="Amidohydrolase-related" evidence="1">
    <location>
        <begin position="8"/>
        <end position="345"/>
    </location>
</feature>
<dbReference type="InterPro" id="IPR006680">
    <property type="entry name" value="Amidohydro-rel"/>
</dbReference>
<dbReference type="EMBL" id="JAOQJL010000008">
    <property type="protein sequence ID" value="MCU6764905.1"/>
    <property type="molecule type" value="Genomic_DNA"/>
</dbReference>
<dbReference type="SUPFAM" id="SSF51338">
    <property type="entry name" value="Composite domain of metallo-dependent hydrolases"/>
    <property type="match status" value="1"/>
</dbReference>
<protein>
    <submittedName>
        <fullName evidence="2">Amidohydrolase family protein</fullName>
    </submittedName>
</protein>
<proteinExistence type="predicted"/>
<dbReference type="RefSeq" id="WP_262582706.1">
    <property type="nucleotide sequence ID" value="NZ_JAOQJL010000008.1"/>
</dbReference>
<dbReference type="Proteomes" id="UP001652409">
    <property type="component" value="Unassembled WGS sequence"/>
</dbReference>
<dbReference type="Gene3D" id="3.20.20.140">
    <property type="entry name" value="Metal-dependent hydrolases"/>
    <property type="match status" value="1"/>
</dbReference>
<evidence type="ECO:0000313" key="3">
    <source>
        <dbReference type="Proteomes" id="UP001652409"/>
    </source>
</evidence>
<dbReference type="PANTHER" id="PTHR43135:SF3">
    <property type="entry name" value="ALPHA-D-RIBOSE 1-METHYLPHOSPHONATE 5-TRIPHOSPHATE DIPHOSPHATASE"/>
    <property type="match status" value="1"/>
</dbReference>
<reference evidence="2 3" key="1">
    <citation type="journal article" date="2021" name="ISME Commun">
        <title>Automated analysis of genomic sequences facilitates high-throughput and comprehensive description of bacteria.</title>
        <authorList>
            <person name="Hitch T.C.A."/>
        </authorList>
    </citation>
    <scope>NUCLEOTIDE SEQUENCE [LARGE SCALE GENOMIC DNA]</scope>
    <source>
        <strain evidence="2 3">Sanger_23</strain>
    </source>
</reference>
<accession>A0ABT2TRP0</accession>
<sequence>MIQGKGKTLMPGLIDCHVHIQGLNNRCEADSMAFLKDEVPRIFQEKVFPYGITTIKDLCAPRHFIYQLREQLRSGRLEGPELLIVGPNFTAPDGHPANTLGGDNPWIRKEMAIEVTTPEQVHEGILELKKANVDFLKFTYQGGDYWYFDKRIPIAKIKKELMEQIIREGKENGLKTTAHVFYKEDVRQLLKAGIYGIEHGVLDETLEPDDDLIRLWKESGAHFVPTVNAMTYEKDPARLTNSLHNLKVLYDAGIPIAMGTDNMLEMMGGDVEHKELAYYVEAGLTPMEAITLATGNAARHLGIEDRKGFVKEGMEADLILLDQDPSQDISNIQFIHQVFCKGKIVYSQNVIQSYDIPEFHYPTSVNQIRLKSTDGKEEKVLDVSGYNSSGKIVQRITREGILWSEEICQADRNLSLISWEYTRSSDHTFLKAVKESSFIHMTGTFKGKEQDKRFRIEDGLWYQMMEMALPAFLKSSENEILLYSIGTGNNRGAMSLGEFAAKKLGIEQIIVNGSAYSCYKVSLVLTMFSWAWTGLYWYDTQTGQLIQSGEKKGKTEKILYRIC</sequence>